<evidence type="ECO:0000313" key="1">
    <source>
        <dbReference type="EMBL" id="OHS98562.1"/>
    </source>
</evidence>
<gene>
    <name evidence="1" type="ORF">TRFO_08850</name>
</gene>
<protein>
    <submittedName>
        <fullName evidence="1">Uncharacterized protein</fullName>
    </submittedName>
</protein>
<dbReference type="Proteomes" id="UP000179807">
    <property type="component" value="Unassembled WGS sequence"/>
</dbReference>
<proteinExistence type="predicted"/>
<dbReference type="RefSeq" id="XP_068351699.1">
    <property type="nucleotide sequence ID" value="XM_068494532.1"/>
</dbReference>
<accession>A0A1J4JHD6</accession>
<keyword evidence="2" id="KW-1185">Reference proteome</keyword>
<name>A0A1J4JHD6_9EUKA</name>
<dbReference type="VEuPathDB" id="TrichDB:TRFO_08850"/>
<organism evidence="1 2">
    <name type="scientific">Tritrichomonas foetus</name>
    <dbReference type="NCBI Taxonomy" id="1144522"/>
    <lineage>
        <taxon>Eukaryota</taxon>
        <taxon>Metamonada</taxon>
        <taxon>Parabasalia</taxon>
        <taxon>Tritrichomonadida</taxon>
        <taxon>Tritrichomonadidae</taxon>
        <taxon>Tritrichomonas</taxon>
    </lineage>
</organism>
<sequence length="86" mass="9641">MVTDAEKDKENDEEIRRKIKASNSLDGYCFGVRNSISNEQFSSALSQTNKDTISNEITDALSWIESSSDALMLLTLNPNKKNLKIN</sequence>
<dbReference type="SUPFAM" id="SSF100934">
    <property type="entry name" value="Heat shock protein 70kD (HSP70), C-terminal subdomain"/>
    <property type="match status" value="1"/>
</dbReference>
<dbReference type="AlphaFoldDB" id="A0A1J4JHD6"/>
<evidence type="ECO:0000313" key="2">
    <source>
        <dbReference type="Proteomes" id="UP000179807"/>
    </source>
</evidence>
<dbReference type="Gene3D" id="1.20.1270.10">
    <property type="match status" value="1"/>
</dbReference>
<reference evidence="1" key="1">
    <citation type="submission" date="2016-10" db="EMBL/GenBank/DDBJ databases">
        <authorList>
            <person name="Benchimol M."/>
            <person name="Almeida L.G."/>
            <person name="Vasconcelos A.T."/>
            <person name="Perreira-Neves A."/>
            <person name="Rosa I.A."/>
            <person name="Tasca T."/>
            <person name="Bogo M.R."/>
            <person name="de Souza W."/>
        </authorList>
    </citation>
    <scope>NUCLEOTIDE SEQUENCE [LARGE SCALE GENOMIC DNA]</scope>
    <source>
        <strain evidence="1">K</strain>
    </source>
</reference>
<dbReference type="GeneID" id="94829236"/>
<dbReference type="EMBL" id="MLAK01001049">
    <property type="protein sequence ID" value="OHS98562.1"/>
    <property type="molecule type" value="Genomic_DNA"/>
</dbReference>
<dbReference type="InterPro" id="IPR029048">
    <property type="entry name" value="HSP70_C_sf"/>
</dbReference>
<dbReference type="OrthoDB" id="3789372at2759"/>
<comment type="caution">
    <text evidence="1">The sequence shown here is derived from an EMBL/GenBank/DDBJ whole genome shotgun (WGS) entry which is preliminary data.</text>
</comment>